<organism evidence="3 4">
    <name type="scientific">Cucumis melo var. makuwa</name>
    <name type="common">Oriental melon</name>
    <dbReference type="NCBI Taxonomy" id="1194695"/>
    <lineage>
        <taxon>Eukaryota</taxon>
        <taxon>Viridiplantae</taxon>
        <taxon>Streptophyta</taxon>
        <taxon>Embryophyta</taxon>
        <taxon>Tracheophyta</taxon>
        <taxon>Spermatophyta</taxon>
        <taxon>Magnoliopsida</taxon>
        <taxon>eudicotyledons</taxon>
        <taxon>Gunneridae</taxon>
        <taxon>Pentapetalae</taxon>
        <taxon>rosids</taxon>
        <taxon>fabids</taxon>
        <taxon>Cucurbitales</taxon>
        <taxon>Cucurbitaceae</taxon>
        <taxon>Benincaseae</taxon>
        <taxon>Cucumis</taxon>
    </lineage>
</organism>
<name>A0A5D3DQA8_CUCMM</name>
<feature type="region of interest" description="Disordered" evidence="1">
    <location>
        <begin position="66"/>
        <end position="101"/>
    </location>
</feature>
<dbReference type="InterPro" id="IPR043502">
    <property type="entry name" value="DNA/RNA_pol_sf"/>
</dbReference>
<dbReference type="Pfam" id="PF07727">
    <property type="entry name" value="RVT_2"/>
    <property type="match status" value="1"/>
</dbReference>
<evidence type="ECO:0000256" key="1">
    <source>
        <dbReference type="SAM" id="MobiDB-lite"/>
    </source>
</evidence>
<dbReference type="SUPFAM" id="SSF56672">
    <property type="entry name" value="DNA/RNA polymerases"/>
    <property type="match status" value="1"/>
</dbReference>
<dbReference type="Proteomes" id="UP000321947">
    <property type="component" value="Unassembled WGS sequence"/>
</dbReference>
<accession>A0A5D3DQA8</accession>
<keyword evidence="3" id="KW-0418">Kinase</keyword>
<dbReference type="AlphaFoldDB" id="A0A5D3DQA8"/>
<comment type="caution">
    <text evidence="3">The sequence shown here is derived from an EMBL/GenBank/DDBJ whole genome shotgun (WGS) entry which is preliminary data.</text>
</comment>
<keyword evidence="3" id="KW-0808">Transferase</keyword>
<dbReference type="GO" id="GO:0016301">
    <property type="term" value="F:kinase activity"/>
    <property type="evidence" value="ECO:0007669"/>
    <property type="project" value="UniProtKB-KW"/>
</dbReference>
<evidence type="ECO:0000313" key="4">
    <source>
        <dbReference type="Proteomes" id="UP000321947"/>
    </source>
</evidence>
<dbReference type="PANTHER" id="PTHR11439:SF467">
    <property type="entry name" value="INTEGRASE CATALYTIC DOMAIN-CONTAINING PROTEIN"/>
    <property type="match status" value="1"/>
</dbReference>
<sequence>MPSFVLNGEISYCVLFPTKSLFPIALKIFGCVCFVRDDIPFTSSPSSSCHGEDDNLFIYEITSPTPSFSTNAPPSRPLPSRVYSRQPPSMPPSSCNPRPSDDLPIALRKGKEAIGCKWVFSVKVNPDGTMARLKARLVANGYAQTYGIDYSDTFSPIAKLTSIHLFLSIAATYNWPLHQLDIKNAFLHGNLQEEVYMEQLPRRVHLIIMFFYRRSDNGIVLLVVYVDDIVITGNDASGISSLKTFRQGKLGTTPSGTSIMPNQQLVKEGKLCKAPERYRRLVGKLNYLIVTQPNLAYSVSVVSRFMSSPTVDHWAAVEQILVI</sequence>
<proteinExistence type="predicted"/>
<dbReference type="EMBL" id="SSTD01003779">
    <property type="protein sequence ID" value="TYK25675.1"/>
    <property type="molecule type" value="Genomic_DNA"/>
</dbReference>
<dbReference type="PANTHER" id="PTHR11439">
    <property type="entry name" value="GAG-POL-RELATED RETROTRANSPOSON"/>
    <property type="match status" value="1"/>
</dbReference>
<evidence type="ECO:0000259" key="2">
    <source>
        <dbReference type="Pfam" id="PF07727"/>
    </source>
</evidence>
<reference evidence="3 4" key="1">
    <citation type="submission" date="2019-08" db="EMBL/GenBank/DDBJ databases">
        <title>Draft genome sequences of two oriental melons (Cucumis melo L. var makuwa).</title>
        <authorList>
            <person name="Kwon S.-Y."/>
        </authorList>
    </citation>
    <scope>NUCLEOTIDE SEQUENCE [LARGE SCALE GENOMIC DNA]</scope>
    <source>
        <strain evidence="4">cv. Chang Bougi</strain>
        <tissue evidence="3">Leaf</tissue>
    </source>
</reference>
<evidence type="ECO:0000313" key="3">
    <source>
        <dbReference type="EMBL" id="TYK25675.1"/>
    </source>
</evidence>
<gene>
    <name evidence="3" type="ORF">E5676_scaffold1230G00050</name>
</gene>
<keyword evidence="3" id="KW-0675">Receptor</keyword>
<protein>
    <submittedName>
        <fullName evidence="3">Cysteine-rich RLK (RECEPTOR-like protein kinase) 8</fullName>
    </submittedName>
</protein>
<dbReference type="InterPro" id="IPR013103">
    <property type="entry name" value="RVT_2"/>
</dbReference>
<feature type="domain" description="Reverse transcriptase Ty1/copia-type" evidence="2">
    <location>
        <begin position="107"/>
        <end position="201"/>
    </location>
</feature>